<accession>A0A2I7W395</accession>
<organism evidence="1 2">
    <name type="scientific">Mycobacterium tuberculosis</name>
    <dbReference type="NCBI Taxonomy" id="1773"/>
    <lineage>
        <taxon>Bacteria</taxon>
        <taxon>Bacillati</taxon>
        <taxon>Actinomycetota</taxon>
        <taxon>Actinomycetes</taxon>
        <taxon>Mycobacteriales</taxon>
        <taxon>Mycobacteriaceae</taxon>
        <taxon>Mycobacterium</taxon>
        <taxon>Mycobacterium tuberculosis complex</taxon>
    </lineage>
</organism>
<protein>
    <submittedName>
        <fullName evidence="1">Putative PPE family protein PPE40</fullName>
    </submittedName>
</protein>
<dbReference type="Proteomes" id="UP000236349">
    <property type="component" value="Chromosome"/>
</dbReference>
<sequence>MLDLATQALISGFGNHGARLSGILNNGSGP</sequence>
<gene>
    <name evidence="1" type="ORF">CAB90_00395</name>
</gene>
<reference evidence="1 2" key="1">
    <citation type="submission" date="2017-10" db="EMBL/GenBank/DDBJ databases">
        <title>Clinical isolate obtained from a human patient with meningeal tuberculosis in michoacan, Mexico.</title>
        <authorList>
            <person name="Guillen-Nepita A.L."/>
            <person name="Negrete-Paz A.M."/>
            <person name="Vazquez-Marrufo G."/>
            <person name="Cruz-Hernandez A."/>
            <person name="Fresia P."/>
            <person name="Naya H."/>
            <person name="Vazquez-Garciduenas M.S."/>
        </authorList>
    </citation>
    <scope>NUCLEOTIDE SEQUENCE [LARGE SCALE GENOMIC DNA]</scope>
    <source>
        <strain evidence="2">Beijing/MYC004</strain>
    </source>
</reference>
<name>A0A2I7W395_MYCTX</name>
<proteinExistence type="predicted"/>
<dbReference type="AlphaFoldDB" id="A0A2I7W395"/>
<dbReference type="EMBL" id="CP024614">
    <property type="protein sequence ID" value="AUS49386.1"/>
    <property type="molecule type" value="Genomic_DNA"/>
</dbReference>
<evidence type="ECO:0000313" key="2">
    <source>
        <dbReference type="Proteomes" id="UP000236349"/>
    </source>
</evidence>
<evidence type="ECO:0000313" key="1">
    <source>
        <dbReference type="EMBL" id="AUS49386.1"/>
    </source>
</evidence>